<feature type="compositionally biased region" description="Basic and acidic residues" evidence="1">
    <location>
        <begin position="102"/>
        <end position="114"/>
    </location>
</feature>
<organism evidence="2 3">
    <name type="scientific">Macrostomum lignano</name>
    <dbReference type="NCBI Taxonomy" id="282301"/>
    <lineage>
        <taxon>Eukaryota</taxon>
        <taxon>Metazoa</taxon>
        <taxon>Spiralia</taxon>
        <taxon>Lophotrochozoa</taxon>
        <taxon>Platyhelminthes</taxon>
        <taxon>Rhabditophora</taxon>
        <taxon>Macrostomorpha</taxon>
        <taxon>Macrostomida</taxon>
        <taxon>Macrostomidae</taxon>
        <taxon>Macrostomum</taxon>
    </lineage>
</organism>
<dbReference type="AlphaFoldDB" id="A0A1I8FDM2"/>
<dbReference type="WBParaSite" id="maker-unitig_30496-snap-gene-0.2-mRNA-1">
    <property type="protein sequence ID" value="maker-unitig_30496-snap-gene-0.2-mRNA-1"/>
    <property type="gene ID" value="maker-unitig_30496-snap-gene-0.2"/>
</dbReference>
<evidence type="ECO:0000313" key="2">
    <source>
        <dbReference type="Proteomes" id="UP000095280"/>
    </source>
</evidence>
<protein>
    <submittedName>
        <fullName evidence="3">Ribosomal_L16 domain-containing protein</fullName>
    </submittedName>
</protein>
<feature type="region of interest" description="Disordered" evidence="1">
    <location>
        <begin position="165"/>
        <end position="207"/>
    </location>
</feature>
<dbReference type="Proteomes" id="UP000095280">
    <property type="component" value="Unplaced"/>
</dbReference>
<evidence type="ECO:0000256" key="1">
    <source>
        <dbReference type="SAM" id="MobiDB-lite"/>
    </source>
</evidence>
<reference evidence="3" key="1">
    <citation type="submission" date="2016-11" db="UniProtKB">
        <authorList>
            <consortium name="WormBaseParasite"/>
        </authorList>
    </citation>
    <scope>IDENTIFICATION</scope>
</reference>
<feature type="region of interest" description="Disordered" evidence="1">
    <location>
        <begin position="62"/>
        <end position="142"/>
    </location>
</feature>
<accession>A0A1I8FDM2</accession>
<feature type="compositionally biased region" description="Low complexity" evidence="1">
    <location>
        <begin position="1"/>
        <end position="11"/>
    </location>
</feature>
<proteinExistence type="predicted"/>
<evidence type="ECO:0000313" key="3">
    <source>
        <dbReference type="WBParaSite" id="maker-unitig_30496-snap-gene-0.2-mRNA-1"/>
    </source>
</evidence>
<keyword evidence="2" id="KW-1185">Reference proteome</keyword>
<feature type="region of interest" description="Disordered" evidence="1">
    <location>
        <begin position="1"/>
        <end position="48"/>
    </location>
</feature>
<sequence length="597" mass="66522">RSRHYSFSSPARRLRRRPPRLSRERRSLSSTSIRQESRRAARETQAVAVAAVSARINEDFATNQSAKSPATFASGGSSGGSGQRRQQRLHRDVPAPHPPAPQKREESQEPETKAWKRTQRRRMRSTDEENDTSATERAPALTVAWKATPRSLAWASKLTHGVYQSRGDFGRGGGLPDGGQTPRSRRLSASLCDSKNQKRDLPTSSRRPSWISASSALLKPCAECLPASPTTPMRCYATVDGTTINRRRRRHPGDWRAGQGGRHHRRCGHLRAQECSGEFILPVEVTRRLLNRKLCIGGRWHKYMIIRIVGQHSKGGAQLQVAQNYLHTAAVCRMYLREDVPDNAELCTLATNAPGQLAQVRALKLESPYRQTATRTVGNSPWKFGLFKPEYQGVNAVERITALHDQFQMGRQSALALETGPHYTRVLETAKSLGLDLQLPCCPHRRYGRAPGRLGLPQALRRTSPIWIRRQIDVMMNTASLQLTVRPWPSVRRPSSNNWSSVLRHGPDGPCPPRIAGLWPGRGSAAVPGDSGCRRSRGNVARSERRSNLAASCLGLLDIQGGRNRTNYCRFAALWRGDCRCTDSTLLLLAPAWLSRV</sequence>
<name>A0A1I8FDM2_9PLAT</name>